<dbReference type="PIRSF" id="PIRSF003078">
    <property type="entry name" value="GidB"/>
    <property type="match status" value="1"/>
</dbReference>
<dbReference type="HAMAP" id="MF_00074">
    <property type="entry name" value="16SrRNA_methyltr_G"/>
    <property type="match status" value="1"/>
</dbReference>
<dbReference type="PANTHER" id="PTHR31760">
    <property type="entry name" value="S-ADENOSYL-L-METHIONINE-DEPENDENT METHYLTRANSFERASES SUPERFAMILY PROTEIN"/>
    <property type="match status" value="1"/>
</dbReference>
<dbReference type="AlphaFoldDB" id="A0A2S0NHW4"/>
<evidence type="ECO:0000256" key="2">
    <source>
        <dbReference type="ARBA" id="ARBA00022552"/>
    </source>
</evidence>
<dbReference type="InterPro" id="IPR029063">
    <property type="entry name" value="SAM-dependent_MTases_sf"/>
</dbReference>
<dbReference type="Proteomes" id="UP000237889">
    <property type="component" value="Chromosome"/>
</dbReference>
<comment type="similarity">
    <text evidence="6">Belongs to the methyltransferase superfamily. RNA methyltransferase RsmG family.</text>
</comment>
<evidence type="ECO:0000256" key="5">
    <source>
        <dbReference type="ARBA" id="ARBA00022691"/>
    </source>
</evidence>
<dbReference type="NCBIfam" id="TIGR00138">
    <property type="entry name" value="rsmG_gidB"/>
    <property type="match status" value="1"/>
</dbReference>
<evidence type="ECO:0000313" key="7">
    <source>
        <dbReference type="EMBL" id="AVO47744.1"/>
    </source>
</evidence>
<dbReference type="EMBL" id="CP027668">
    <property type="protein sequence ID" value="AVO47744.1"/>
    <property type="molecule type" value="Genomic_DNA"/>
</dbReference>
<feature type="binding site" evidence="6">
    <location>
        <position position="78"/>
    </location>
    <ligand>
        <name>S-adenosyl-L-methionine</name>
        <dbReference type="ChEBI" id="CHEBI:59789"/>
    </ligand>
</feature>
<keyword evidence="4 6" id="KW-0808">Transferase</keyword>
<feature type="binding site" evidence="6">
    <location>
        <position position="143"/>
    </location>
    <ligand>
        <name>S-adenosyl-L-methionine</name>
        <dbReference type="ChEBI" id="CHEBI:59789"/>
    </ligand>
</feature>
<accession>A0A2S0NHW4</accession>
<keyword evidence="5 6" id="KW-0949">S-adenosyl-L-methionine</keyword>
<proteinExistence type="inferred from homology"/>
<dbReference type="Gene3D" id="3.40.50.150">
    <property type="entry name" value="Vaccinia Virus protein VP39"/>
    <property type="match status" value="1"/>
</dbReference>
<evidence type="ECO:0000256" key="4">
    <source>
        <dbReference type="ARBA" id="ARBA00022679"/>
    </source>
</evidence>
<protein>
    <recommendedName>
        <fullName evidence="6">Ribosomal RNA small subunit methyltransferase G</fullName>
        <ecNumber evidence="6">2.1.1.170</ecNumber>
    </recommendedName>
    <alternativeName>
        <fullName evidence="6">16S rRNA 7-methylguanosine methyltransferase</fullName>
        <shortName evidence="6">16S rRNA m7G methyltransferase</shortName>
    </alternativeName>
</protein>
<dbReference type="PANTHER" id="PTHR31760:SF0">
    <property type="entry name" value="S-ADENOSYL-L-METHIONINE-DEPENDENT METHYLTRANSFERASES SUPERFAMILY PROTEIN"/>
    <property type="match status" value="1"/>
</dbReference>
<dbReference type="EC" id="2.1.1.170" evidence="6"/>
<keyword evidence="1 6" id="KW-0963">Cytoplasm</keyword>
<sequence length="218" mass="23527">MEQALEAANQAGVPVSRETAEALALYVSLLRRWNPTKNLVSASTLDAVWTRHVADSLQLVRLAPGALRWVDMGSGGGLPALVIAAALKGRDGAEIHCIESKLGKAAFLQEAARQMRVPVRVWSKRIEDVVGREPLQAEVVTARALAPLTDLLRLANPLLKTGAVGIFPKGQDVVSELTEAAKYWRFTHQSIPSVTETRGRILVIGDLSASTARPPDRT</sequence>
<evidence type="ECO:0000256" key="1">
    <source>
        <dbReference type="ARBA" id="ARBA00022490"/>
    </source>
</evidence>
<evidence type="ECO:0000256" key="3">
    <source>
        <dbReference type="ARBA" id="ARBA00022603"/>
    </source>
</evidence>
<keyword evidence="3 6" id="KW-0489">Methyltransferase</keyword>
<comment type="subcellular location">
    <subcellularLocation>
        <location evidence="6">Cytoplasm</location>
    </subcellularLocation>
</comment>
<gene>
    <name evidence="6" type="primary">rsmG</name>
    <name evidence="7" type="ORF">C6569_18015</name>
</gene>
<reference evidence="7 8" key="1">
    <citation type="submission" date="2018-03" db="EMBL/GenBank/DDBJ databases">
        <title>Genome sequencing of Phreatobacter sp.</title>
        <authorList>
            <person name="Kim S.-J."/>
            <person name="Heo J."/>
            <person name="Kwon S.-W."/>
        </authorList>
    </citation>
    <scope>NUCLEOTIDE SEQUENCE [LARGE SCALE GENOMIC DNA]</scope>
    <source>
        <strain evidence="7 8">S-12</strain>
    </source>
</reference>
<dbReference type="GO" id="GO:0070043">
    <property type="term" value="F:rRNA (guanine-N7-)-methyltransferase activity"/>
    <property type="evidence" value="ECO:0007669"/>
    <property type="project" value="UniProtKB-UniRule"/>
</dbReference>
<name>A0A2S0NHW4_9HYPH</name>
<dbReference type="OrthoDB" id="9808773at2"/>
<dbReference type="SUPFAM" id="SSF53335">
    <property type="entry name" value="S-adenosyl-L-methionine-dependent methyltransferases"/>
    <property type="match status" value="1"/>
</dbReference>
<organism evidence="7 8">
    <name type="scientific">Phreatobacter cathodiphilus</name>
    <dbReference type="NCBI Taxonomy" id="1868589"/>
    <lineage>
        <taxon>Bacteria</taxon>
        <taxon>Pseudomonadati</taxon>
        <taxon>Pseudomonadota</taxon>
        <taxon>Alphaproteobacteria</taxon>
        <taxon>Hyphomicrobiales</taxon>
        <taxon>Phreatobacteraceae</taxon>
        <taxon>Phreatobacter</taxon>
    </lineage>
</organism>
<keyword evidence="2 6" id="KW-0698">rRNA processing</keyword>
<feature type="binding site" evidence="6">
    <location>
        <position position="73"/>
    </location>
    <ligand>
        <name>S-adenosyl-L-methionine</name>
        <dbReference type="ChEBI" id="CHEBI:59789"/>
    </ligand>
</feature>
<feature type="binding site" evidence="6">
    <location>
        <begin position="126"/>
        <end position="127"/>
    </location>
    <ligand>
        <name>S-adenosyl-L-methionine</name>
        <dbReference type="ChEBI" id="CHEBI:59789"/>
    </ligand>
</feature>
<dbReference type="InterPro" id="IPR003682">
    <property type="entry name" value="rRNA_ssu_MeTfrase_G"/>
</dbReference>
<comment type="caution">
    <text evidence="6">Lacks conserved residue(s) required for the propagation of feature annotation.</text>
</comment>
<comment type="function">
    <text evidence="6">Specifically methylates the N7 position of guanine in position 527 of 16S rRNA.</text>
</comment>
<comment type="catalytic activity">
    <reaction evidence="6">
        <text>guanosine(527) in 16S rRNA + S-adenosyl-L-methionine = N(7)-methylguanosine(527) in 16S rRNA + S-adenosyl-L-homocysteine</text>
        <dbReference type="Rhea" id="RHEA:42732"/>
        <dbReference type="Rhea" id="RHEA-COMP:10209"/>
        <dbReference type="Rhea" id="RHEA-COMP:10210"/>
        <dbReference type="ChEBI" id="CHEBI:57856"/>
        <dbReference type="ChEBI" id="CHEBI:59789"/>
        <dbReference type="ChEBI" id="CHEBI:74269"/>
        <dbReference type="ChEBI" id="CHEBI:74480"/>
        <dbReference type="EC" id="2.1.1.170"/>
    </reaction>
</comment>
<dbReference type="GO" id="GO:0005829">
    <property type="term" value="C:cytosol"/>
    <property type="evidence" value="ECO:0007669"/>
    <property type="project" value="TreeGrafter"/>
</dbReference>
<keyword evidence="8" id="KW-1185">Reference proteome</keyword>
<dbReference type="Pfam" id="PF02527">
    <property type="entry name" value="GidB"/>
    <property type="match status" value="1"/>
</dbReference>
<dbReference type="KEGG" id="phr:C6569_18015"/>
<evidence type="ECO:0000313" key="8">
    <source>
        <dbReference type="Proteomes" id="UP000237889"/>
    </source>
</evidence>
<evidence type="ECO:0000256" key="6">
    <source>
        <dbReference type="HAMAP-Rule" id="MF_00074"/>
    </source>
</evidence>